<protein>
    <submittedName>
        <fullName evidence="2">Uncharacterized protein</fullName>
    </submittedName>
</protein>
<comment type="caution">
    <text evidence="2">The sequence shown here is derived from an EMBL/GenBank/DDBJ whole genome shotgun (WGS) entry which is preliminary data.</text>
</comment>
<gene>
    <name evidence="2" type="ORF">CLODIP_2_CD09052</name>
</gene>
<proteinExistence type="predicted"/>
<feature type="region of interest" description="Disordered" evidence="1">
    <location>
        <begin position="1"/>
        <end position="48"/>
    </location>
</feature>
<dbReference type="Proteomes" id="UP000494165">
    <property type="component" value="Unassembled WGS sequence"/>
</dbReference>
<keyword evidence="3" id="KW-1185">Reference proteome</keyword>
<reference evidence="2 3" key="1">
    <citation type="submission" date="2020-04" db="EMBL/GenBank/DDBJ databases">
        <authorList>
            <person name="Alioto T."/>
            <person name="Alioto T."/>
            <person name="Gomez Garrido J."/>
        </authorList>
    </citation>
    <scope>NUCLEOTIDE SEQUENCE [LARGE SCALE GENOMIC DNA]</scope>
</reference>
<accession>A0A8S1DHR6</accession>
<feature type="region of interest" description="Disordered" evidence="1">
    <location>
        <begin position="202"/>
        <end position="221"/>
    </location>
</feature>
<evidence type="ECO:0000256" key="1">
    <source>
        <dbReference type="SAM" id="MobiDB-lite"/>
    </source>
</evidence>
<evidence type="ECO:0000313" key="2">
    <source>
        <dbReference type="EMBL" id="CAB3381880.1"/>
    </source>
</evidence>
<sequence length="367" mass="40969">MMLRDSFSKAQPEQPDHSSTVPSAQKAEQTGAAPLTEKSSPAEPIVSLNDCTKSVDDDATNYEDNIFLHKEPGSRVKQYINKKKMRRTDYDSDKKGEQIENIDLDSATNGDGLKFNYYAAQPKCTIHGVSDCNSANCHRKTQTRMNMVLKTSKKSFPPHLYAKVMSKKHGRMDDLSVSSFADLNMYKVGSPMKDVIRRKQPVFYGPPNRRGRRPCATKEGQKGRERCFLPMHITMPAEMVSSFVSSANQCAPEQPSISSSPACLTCPSLDLDKFKKVPHGIGLREQLMGDFSARPVRTRGRPRKDIAIDNADHHEDGGAEECGPDKELSAEVQVTQAEKSVTKRRSENRHVAFQLGDQEMNGDFHNC</sequence>
<evidence type="ECO:0000313" key="3">
    <source>
        <dbReference type="Proteomes" id="UP000494165"/>
    </source>
</evidence>
<name>A0A8S1DHR6_9INSE</name>
<dbReference type="AlphaFoldDB" id="A0A8S1DHR6"/>
<dbReference type="EMBL" id="CADEPI010000249">
    <property type="protein sequence ID" value="CAB3381880.1"/>
    <property type="molecule type" value="Genomic_DNA"/>
</dbReference>
<feature type="compositionally biased region" description="Polar residues" evidence="1">
    <location>
        <begin position="17"/>
        <end position="28"/>
    </location>
</feature>
<feature type="region of interest" description="Disordered" evidence="1">
    <location>
        <begin position="295"/>
        <end position="346"/>
    </location>
</feature>
<feature type="compositionally biased region" description="Basic and acidic residues" evidence="1">
    <location>
        <begin position="303"/>
        <end position="329"/>
    </location>
</feature>
<organism evidence="2 3">
    <name type="scientific">Cloeon dipterum</name>
    <dbReference type="NCBI Taxonomy" id="197152"/>
    <lineage>
        <taxon>Eukaryota</taxon>
        <taxon>Metazoa</taxon>
        <taxon>Ecdysozoa</taxon>
        <taxon>Arthropoda</taxon>
        <taxon>Hexapoda</taxon>
        <taxon>Insecta</taxon>
        <taxon>Pterygota</taxon>
        <taxon>Palaeoptera</taxon>
        <taxon>Ephemeroptera</taxon>
        <taxon>Pisciforma</taxon>
        <taxon>Baetidae</taxon>
        <taxon>Cloeon</taxon>
    </lineage>
</organism>